<reference evidence="2 3" key="1">
    <citation type="submission" date="2023-03" db="EMBL/GenBank/DDBJ databases">
        <title>Bacillus Genome Sequencing.</title>
        <authorList>
            <person name="Dunlap C."/>
        </authorList>
    </citation>
    <scope>NUCLEOTIDE SEQUENCE [LARGE SCALE GENOMIC DNA]</scope>
    <source>
        <strain evidence="2 3">BD-525</strain>
    </source>
</reference>
<dbReference type="Gene3D" id="3.40.190.10">
    <property type="entry name" value="Periplasmic binding protein-like II"/>
    <property type="match status" value="1"/>
</dbReference>
<proteinExistence type="predicted"/>
<gene>
    <name evidence="2" type="ORF">P4H66_22785</name>
</gene>
<dbReference type="PANTHER" id="PTHR43649:SF17">
    <property type="entry name" value="ABC TRANSPORTER SOLUTE BINDING PROTEIN-SUGAR TRANSPORT"/>
    <property type="match status" value="1"/>
</dbReference>
<dbReference type="EMBL" id="JARLKZ010000016">
    <property type="protein sequence ID" value="MEC0242643.1"/>
    <property type="molecule type" value="Genomic_DNA"/>
</dbReference>
<sequence>MTKKKWIFMLFMGVLMTATTACGSGSSGKVESKEKQTTKGGKTVLTLSIQESNPFYQALEKKFEAKYPDIDLQINSYKNMGEQWGSSDYEKYKKTMNTAILSGKGTDIIEVGSLPIDEYVSKQVLLNMNDYMEQDKTLNKSDVEMGVLDAMKLNDGIYTVPSGFFLRAFIGDGDVLKNTDVKIDEKNWSWKEFGEISKKIMQRAEKGNKDQRYALANNPPDVILQEMIVDSYAQFVDTAAKKAKFDSPAFMELMQQIKKMYDEKIITSAPADVGNQLFYSAVITSPADFIDGPHSFFENPKLLQKPHDGQSTGGMRIIPSSQFAIQAKSPAKDEAWKFITFLLSEEAQSLQDREGFSLLKSVNEKMLNDIQEKVKSAAYKLPNGSTAKVSDEEFTQFKQLINSADQYASLDSKVIFIVGEESISFFSGQKSAEEVAKLIQNRTTIYLNE</sequence>
<keyword evidence="1" id="KW-0732">Signal</keyword>
<dbReference type="PROSITE" id="PS51257">
    <property type="entry name" value="PROKAR_LIPOPROTEIN"/>
    <property type="match status" value="1"/>
</dbReference>
<dbReference type="InterPro" id="IPR050490">
    <property type="entry name" value="Bact_solute-bd_prot1"/>
</dbReference>
<dbReference type="Proteomes" id="UP001344632">
    <property type="component" value="Unassembled WGS sequence"/>
</dbReference>
<name>A0ABU6GSE9_9BACL</name>
<keyword evidence="3" id="KW-1185">Reference proteome</keyword>
<evidence type="ECO:0000256" key="1">
    <source>
        <dbReference type="SAM" id="SignalP"/>
    </source>
</evidence>
<feature type="signal peptide" evidence="1">
    <location>
        <begin position="1"/>
        <end position="23"/>
    </location>
</feature>
<dbReference type="InterPro" id="IPR006059">
    <property type="entry name" value="SBP"/>
</dbReference>
<comment type="caution">
    <text evidence="2">The sequence shown here is derived from an EMBL/GenBank/DDBJ whole genome shotgun (WGS) entry which is preliminary data.</text>
</comment>
<dbReference type="SUPFAM" id="SSF53850">
    <property type="entry name" value="Periplasmic binding protein-like II"/>
    <property type="match status" value="1"/>
</dbReference>
<evidence type="ECO:0000313" key="2">
    <source>
        <dbReference type="EMBL" id="MEC0242643.1"/>
    </source>
</evidence>
<organism evidence="2 3">
    <name type="scientific">Paenibacillus dokdonensis</name>
    <dbReference type="NCBI Taxonomy" id="2567944"/>
    <lineage>
        <taxon>Bacteria</taxon>
        <taxon>Bacillati</taxon>
        <taxon>Bacillota</taxon>
        <taxon>Bacilli</taxon>
        <taxon>Bacillales</taxon>
        <taxon>Paenibacillaceae</taxon>
        <taxon>Paenibacillus</taxon>
    </lineage>
</organism>
<dbReference type="PANTHER" id="PTHR43649">
    <property type="entry name" value="ARABINOSE-BINDING PROTEIN-RELATED"/>
    <property type="match status" value="1"/>
</dbReference>
<feature type="chain" id="PRO_5046119302" evidence="1">
    <location>
        <begin position="24"/>
        <end position="449"/>
    </location>
</feature>
<protein>
    <submittedName>
        <fullName evidence="2">Extracellular solute-binding protein</fullName>
    </submittedName>
</protein>
<evidence type="ECO:0000313" key="3">
    <source>
        <dbReference type="Proteomes" id="UP001344632"/>
    </source>
</evidence>
<dbReference type="Pfam" id="PF01547">
    <property type="entry name" value="SBP_bac_1"/>
    <property type="match status" value="1"/>
</dbReference>
<dbReference type="RefSeq" id="WP_326090410.1">
    <property type="nucleotide sequence ID" value="NZ_JARLKZ010000016.1"/>
</dbReference>
<accession>A0ABU6GSE9</accession>